<sequence length="154" mass="16453">MKYLLTALLMIIAVGFSAPVGNSKETMRETSGNRLITSKMKITIGNTAFTATLCDNPTAAAFLKMLPLTMQLKDLNANEKFGELPHTLVTGAKKPGTINAGDIMLYGASTLVLFYETFSSSYSYTVLGKIEDITGLKASLGTGNVTIRFEKAAG</sequence>
<proteinExistence type="predicted"/>
<accession>A0A931E575</accession>
<reference evidence="2" key="1">
    <citation type="submission" date="2020-11" db="EMBL/GenBank/DDBJ databases">
        <title>Bacterial whole genome sequence for Panacibacter sp. DH6.</title>
        <authorList>
            <person name="Le V."/>
            <person name="Ko S."/>
            <person name="Ahn C.-Y."/>
            <person name="Oh H.-M."/>
        </authorList>
    </citation>
    <scope>NUCLEOTIDE SEQUENCE</scope>
    <source>
        <strain evidence="2">DH6</strain>
    </source>
</reference>
<feature type="domain" description="Cyclophilin-like" evidence="1">
    <location>
        <begin position="42"/>
        <end position="150"/>
    </location>
</feature>
<organism evidence="2 3">
    <name type="scientific">Panacibacter microcysteis</name>
    <dbReference type="NCBI Taxonomy" id="2793269"/>
    <lineage>
        <taxon>Bacteria</taxon>
        <taxon>Pseudomonadati</taxon>
        <taxon>Bacteroidota</taxon>
        <taxon>Chitinophagia</taxon>
        <taxon>Chitinophagales</taxon>
        <taxon>Chitinophagaceae</taxon>
        <taxon>Panacibacter</taxon>
    </lineage>
</organism>
<dbReference type="EMBL" id="JADWYR010000001">
    <property type="protein sequence ID" value="MBG9374634.1"/>
    <property type="molecule type" value="Genomic_DNA"/>
</dbReference>
<dbReference type="InterPro" id="IPR029000">
    <property type="entry name" value="Cyclophilin-like_dom_sf"/>
</dbReference>
<dbReference type="SUPFAM" id="SSF50891">
    <property type="entry name" value="Cyclophilin-like"/>
    <property type="match status" value="1"/>
</dbReference>
<dbReference type="Gene3D" id="2.40.100.20">
    <property type="match status" value="1"/>
</dbReference>
<keyword evidence="3" id="KW-1185">Reference proteome</keyword>
<dbReference type="InterPro" id="IPR041183">
    <property type="entry name" value="Cyclophilin-like"/>
</dbReference>
<evidence type="ECO:0000259" key="1">
    <source>
        <dbReference type="Pfam" id="PF18050"/>
    </source>
</evidence>
<comment type="caution">
    <text evidence="2">The sequence shown here is derived from an EMBL/GenBank/DDBJ whole genome shotgun (WGS) entry which is preliminary data.</text>
</comment>
<evidence type="ECO:0000313" key="3">
    <source>
        <dbReference type="Proteomes" id="UP000628448"/>
    </source>
</evidence>
<evidence type="ECO:0000313" key="2">
    <source>
        <dbReference type="EMBL" id="MBG9374634.1"/>
    </source>
</evidence>
<dbReference type="Proteomes" id="UP000628448">
    <property type="component" value="Unassembled WGS sequence"/>
</dbReference>
<dbReference type="AlphaFoldDB" id="A0A931E575"/>
<dbReference type="RefSeq" id="WP_196988733.1">
    <property type="nucleotide sequence ID" value="NZ_JADWYR010000001.1"/>
</dbReference>
<protein>
    <recommendedName>
        <fullName evidence="1">Cyclophilin-like domain-containing protein</fullName>
    </recommendedName>
</protein>
<gene>
    <name evidence="2" type="ORF">I5907_00180</name>
</gene>
<name>A0A931E575_9BACT</name>
<dbReference type="Pfam" id="PF18050">
    <property type="entry name" value="Cyclophil_like2"/>
    <property type="match status" value="1"/>
</dbReference>